<dbReference type="AlphaFoldDB" id="V6M1K8"/>
<gene>
    <name evidence="2" type="ORF">SS50377_12851</name>
    <name evidence="1" type="ORF">SS50377_13211</name>
</gene>
<dbReference type="EMBL" id="KI546048">
    <property type="protein sequence ID" value="EST47079.1"/>
    <property type="molecule type" value="Genomic_DNA"/>
</dbReference>
<accession>V6M1K8</accession>
<dbReference type="EMBL" id="KI546065">
    <property type="protein sequence ID" value="EST46753.1"/>
    <property type="molecule type" value="Genomic_DNA"/>
</dbReference>
<reference evidence="2" key="1">
    <citation type="journal article" date="2014" name="PLoS Genet.">
        <title>The Genome of Spironucleus salmonicida Highlights a Fish Pathogen Adapted to Fluctuating Environments.</title>
        <authorList>
            <person name="Xu F."/>
            <person name="Jerlstrom-Hultqvist J."/>
            <person name="Einarsson E."/>
            <person name="Astvaldsson A."/>
            <person name="Svard S.G."/>
            <person name="Andersson J.O."/>
        </authorList>
    </citation>
    <scope>NUCLEOTIDE SEQUENCE</scope>
</reference>
<sequence>MGRWSTCTIKKNGCHLDEYCPATDETPVKCEKCSYAITAGFGCNCRPYDEKPNCIFCSNENCKKCVVGYFLFNGNCISCPDGCVDCYYPQKCNKCADQYVFDDARAQCVPACRDNTNCNQTD</sequence>
<organism evidence="2">
    <name type="scientific">Spironucleus salmonicida</name>
    <dbReference type="NCBI Taxonomy" id="348837"/>
    <lineage>
        <taxon>Eukaryota</taxon>
        <taxon>Metamonada</taxon>
        <taxon>Diplomonadida</taxon>
        <taxon>Hexamitidae</taxon>
        <taxon>Hexamitinae</taxon>
        <taxon>Spironucleus</taxon>
    </lineage>
</organism>
<protein>
    <submittedName>
        <fullName evidence="2">Cysteine-rich protein</fullName>
    </submittedName>
</protein>
<name>V6M1K8_9EUKA</name>
<proteinExistence type="predicted"/>
<dbReference type="SUPFAM" id="SSF57184">
    <property type="entry name" value="Growth factor receptor domain"/>
    <property type="match status" value="1"/>
</dbReference>
<dbReference type="InterPro" id="IPR009030">
    <property type="entry name" value="Growth_fac_rcpt_cys_sf"/>
</dbReference>
<evidence type="ECO:0000313" key="2">
    <source>
        <dbReference type="EMBL" id="EST47079.1"/>
    </source>
</evidence>
<evidence type="ECO:0000313" key="1">
    <source>
        <dbReference type="EMBL" id="EST46753.1"/>
    </source>
</evidence>